<dbReference type="InterPro" id="IPR023997">
    <property type="entry name" value="TonB-dep_OMP_SusC/RagA_CS"/>
</dbReference>
<dbReference type="PROSITE" id="PS52016">
    <property type="entry name" value="TONB_DEPENDENT_REC_3"/>
    <property type="match status" value="1"/>
</dbReference>
<dbReference type="NCBIfam" id="TIGR04056">
    <property type="entry name" value="OMP_RagA_SusC"/>
    <property type="match status" value="1"/>
</dbReference>
<dbReference type="InterPro" id="IPR008969">
    <property type="entry name" value="CarboxyPept-like_regulatory"/>
</dbReference>
<keyword evidence="7 8" id="KW-0998">Cell outer membrane</keyword>
<dbReference type="AlphaFoldDB" id="A0A3S3PQN1"/>
<dbReference type="Gene3D" id="2.40.170.20">
    <property type="entry name" value="TonB-dependent receptor, beta-barrel domain"/>
    <property type="match status" value="1"/>
</dbReference>
<dbReference type="InterPro" id="IPR000531">
    <property type="entry name" value="Beta-barrel_TonB"/>
</dbReference>
<comment type="subcellular location">
    <subcellularLocation>
        <location evidence="1 8">Cell outer membrane</location>
        <topology evidence="1 8">Multi-pass membrane protein</topology>
    </subcellularLocation>
</comment>
<organism evidence="12 13">
    <name type="scientific">Pedobacter chitinilyticus</name>
    <dbReference type="NCBI Taxonomy" id="2233776"/>
    <lineage>
        <taxon>Bacteria</taxon>
        <taxon>Pseudomonadati</taxon>
        <taxon>Bacteroidota</taxon>
        <taxon>Sphingobacteriia</taxon>
        <taxon>Sphingobacteriales</taxon>
        <taxon>Sphingobacteriaceae</taxon>
        <taxon>Pedobacter</taxon>
    </lineage>
</organism>
<comment type="similarity">
    <text evidence="8 9">Belongs to the TonB-dependent receptor family.</text>
</comment>
<dbReference type="Gene3D" id="2.170.130.10">
    <property type="entry name" value="TonB-dependent receptor, plug domain"/>
    <property type="match status" value="1"/>
</dbReference>
<evidence type="ECO:0000256" key="8">
    <source>
        <dbReference type="PROSITE-ProRule" id="PRU01360"/>
    </source>
</evidence>
<dbReference type="OrthoDB" id="9768177at2"/>
<evidence type="ECO:0000256" key="9">
    <source>
        <dbReference type="RuleBase" id="RU003357"/>
    </source>
</evidence>
<proteinExistence type="inferred from homology"/>
<evidence type="ECO:0000256" key="4">
    <source>
        <dbReference type="ARBA" id="ARBA00022692"/>
    </source>
</evidence>
<evidence type="ECO:0000259" key="11">
    <source>
        <dbReference type="Pfam" id="PF07715"/>
    </source>
</evidence>
<dbReference type="SUPFAM" id="SSF56935">
    <property type="entry name" value="Porins"/>
    <property type="match status" value="1"/>
</dbReference>
<comment type="caution">
    <text evidence="12">The sequence shown here is derived from an EMBL/GenBank/DDBJ whole genome shotgun (WGS) entry which is preliminary data.</text>
</comment>
<protein>
    <submittedName>
        <fullName evidence="12">TonB-dependent receptor</fullName>
    </submittedName>
</protein>
<accession>A0A3S3PQN1</accession>
<evidence type="ECO:0000256" key="7">
    <source>
        <dbReference type="ARBA" id="ARBA00023237"/>
    </source>
</evidence>
<keyword evidence="3 8" id="KW-1134">Transmembrane beta strand</keyword>
<keyword evidence="5 9" id="KW-0798">TonB box</keyword>
<keyword evidence="12" id="KW-0675">Receptor</keyword>
<sequence length="1055" mass="115796">MKQTVLLLLFTLFWASLFAQEIVVKGVVRNGNNEPQVGATIYEKGTNNAVIAAADGSYQIKVKANAILVFTYLGTKTVEQPVKNRTTIDVKLLDDQNNLNEVVVTGYGQTVQRKDLTGAVSSIKGEELAKMPVQDVSQALQGRIAGMQVAMPDGTPGATPSIVIRGGTSITQSNEPLYVVDGVPQTDGLSFLDPMDIESVDVLKDASATAIYGARGANGVILVTTKQIKEGKVTINYDGYVGAKTITSQLNAMNPYDYTKLLYERSLGDPLRMARFTTNYGTFDQLEQNYLNRPGINWQDQVMGGTALNQYHKIAFNGGNRETKFNLFYALNKDEGLLLNSSSDKHVAKLTVNHNVNKKFSISGIVNYSNQKITGLGVQEGGVRTSIIQSLIQFRPLTGIVGSDEDLIDFEIDPLDPSASAGNALFQSPVITLNTQRRETLVNTLNANATAQYYLTDKIVYRGLVNYTQGNRKVKSFNDAASILAIRSGGAFGSVSTLTNQRFNYSNTVSYNNTFNKAHKVDFTLGQEYIYGYAETLATGDIKGFPAVNQGWDNLSLGTIASIPTTFAEDEKLLSFFGRANYGYKGKYLLTTSLRLDGSSKFGEDSRWGLFPSAAIAWRAIQENFMKNVKVFSDLKLRLSYGEAGNNRIANYAALGIFTNGIYPLGNQVVTTAYQQNLPNPQLQWEAVRSLNAGLDIGLLKQRITLTADWYDNQSRDLLFQSRIPASSGFISQIQNIGTTSSRGLEFTLSTSNIKTQNFNWNTNFNIAFNKTKVLSLSDGETSMLTTSYTDKNDFILAVGKPVGIMYGYVRDGLYQVSDFDYNTATSVYTLKSGVVRDAEAAAQPGFIKFKDISGPNGVPDGVVDQYDRTTIGNANPKFIGGINNSFSYKGFDLSIFLNFSVGNDIYNANILNNSRLDLEFQNTLAQFANRWTTINAAGVRVTDPAELTALNQGKVNPAYNGNSTGRLHTDIIEDGSFLRINNISLGYTFDRKLLSKLKIDRLRVYVTGYNLHTFTKYSGYDPEVSVIRTALTPGVDYSAYPRAKSFVAGINLSL</sequence>
<keyword evidence="13" id="KW-1185">Reference proteome</keyword>
<evidence type="ECO:0000256" key="1">
    <source>
        <dbReference type="ARBA" id="ARBA00004571"/>
    </source>
</evidence>
<dbReference type="FunFam" id="2.170.130.10:FF:000008">
    <property type="entry name" value="SusC/RagA family TonB-linked outer membrane protein"/>
    <property type="match status" value="1"/>
</dbReference>
<evidence type="ECO:0000313" key="13">
    <source>
        <dbReference type="Proteomes" id="UP000284120"/>
    </source>
</evidence>
<evidence type="ECO:0000256" key="3">
    <source>
        <dbReference type="ARBA" id="ARBA00022452"/>
    </source>
</evidence>
<dbReference type="RefSeq" id="WP_113646318.1">
    <property type="nucleotide sequence ID" value="NZ_QMHN01000001.1"/>
</dbReference>
<evidence type="ECO:0000256" key="5">
    <source>
        <dbReference type="ARBA" id="ARBA00023077"/>
    </source>
</evidence>
<dbReference type="InterPro" id="IPR023996">
    <property type="entry name" value="TonB-dep_OMP_SusC/RagA"/>
</dbReference>
<evidence type="ECO:0000313" key="12">
    <source>
        <dbReference type="EMBL" id="RWU10838.1"/>
    </source>
</evidence>
<keyword evidence="6 8" id="KW-0472">Membrane</keyword>
<name>A0A3S3PQN1_9SPHI</name>
<dbReference type="GO" id="GO:0009279">
    <property type="term" value="C:cell outer membrane"/>
    <property type="evidence" value="ECO:0007669"/>
    <property type="project" value="UniProtKB-SubCell"/>
</dbReference>
<dbReference type="Pfam" id="PF00593">
    <property type="entry name" value="TonB_dep_Rec_b-barrel"/>
    <property type="match status" value="1"/>
</dbReference>
<dbReference type="InterPro" id="IPR037066">
    <property type="entry name" value="Plug_dom_sf"/>
</dbReference>
<feature type="domain" description="TonB-dependent receptor plug" evidence="11">
    <location>
        <begin position="114"/>
        <end position="220"/>
    </location>
</feature>
<dbReference type="InterPro" id="IPR039426">
    <property type="entry name" value="TonB-dep_rcpt-like"/>
</dbReference>
<dbReference type="Proteomes" id="UP000284120">
    <property type="component" value="Unassembled WGS sequence"/>
</dbReference>
<gene>
    <name evidence="12" type="ORF">DPV69_05770</name>
</gene>
<feature type="domain" description="TonB-dependent receptor-like beta-barrel" evidence="10">
    <location>
        <begin position="443"/>
        <end position="1012"/>
    </location>
</feature>
<dbReference type="Pfam" id="PF13715">
    <property type="entry name" value="CarbopepD_reg_2"/>
    <property type="match status" value="1"/>
</dbReference>
<reference evidence="12 13" key="1">
    <citation type="submission" date="2018-06" db="EMBL/GenBank/DDBJ databases">
        <title>Pedobacter endophyticus sp. nov., an endophytic bacterium isolated from a leaf of Triticum aestivum.</title>
        <authorList>
            <person name="Zhang L."/>
        </authorList>
    </citation>
    <scope>NUCLEOTIDE SEQUENCE [LARGE SCALE GENOMIC DNA]</scope>
    <source>
        <strain evidence="12 13">CM134L-2</strain>
    </source>
</reference>
<evidence type="ECO:0000256" key="2">
    <source>
        <dbReference type="ARBA" id="ARBA00022448"/>
    </source>
</evidence>
<dbReference type="InterPro" id="IPR012910">
    <property type="entry name" value="Plug_dom"/>
</dbReference>
<keyword evidence="4 8" id="KW-0812">Transmembrane</keyword>
<dbReference type="Pfam" id="PF07715">
    <property type="entry name" value="Plug"/>
    <property type="match status" value="1"/>
</dbReference>
<dbReference type="SUPFAM" id="SSF49464">
    <property type="entry name" value="Carboxypeptidase regulatory domain-like"/>
    <property type="match status" value="1"/>
</dbReference>
<evidence type="ECO:0000256" key="6">
    <source>
        <dbReference type="ARBA" id="ARBA00023136"/>
    </source>
</evidence>
<dbReference type="NCBIfam" id="TIGR04057">
    <property type="entry name" value="SusC_RagA_signa"/>
    <property type="match status" value="1"/>
</dbReference>
<dbReference type="EMBL" id="SAYW01000001">
    <property type="protein sequence ID" value="RWU10838.1"/>
    <property type="molecule type" value="Genomic_DNA"/>
</dbReference>
<evidence type="ECO:0000259" key="10">
    <source>
        <dbReference type="Pfam" id="PF00593"/>
    </source>
</evidence>
<dbReference type="InterPro" id="IPR036942">
    <property type="entry name" value="Beta-barrel_TonB_sf"/>
</dbReference>
<keyword evidence="2 8" id="KW-0813">Transport</keyword>